<evidence type="ECO:0000313" key="4">
    <source>
        <dbReference type="Proteomes" id="UP000297053"/>
    </source>
</evidence>
<organism evidence="3 4">
    <name type="scientific">Halomicrobium mukohataei</name>
    <dbReference type="NCBI Taxonomy" id="57705"/>
    <lineage>
        <taxon>Archaea</taxon>
        <taxon>Methanobacteriati</taxon>
        <taxon>Methanobacteriota</taxon>
        <taxon>Stenosarchaea group</taxon>
        <taxon>Halobacteria</taxon>
        <taxon>Halobacteriales</taxon>
        <taxon>Haloarculaceae</taxon>
        <taxon>Halomicrobium</taxon>
    </lineage>
</organism>
<dbReference type="GeneID" id="42177627"/>
<evidence type="ECO:0000256" key="1">
    <source>
        <dbReference type="SAM" id="Coils"/>
    </source>
</evidence>
<reference evidence="3 4" key="1">
    <citation type="submission" date="2019-04" db="EMBL/GenBank/DDBJ databases">
        <title>Complete genome sequence of Arthrobacter sp. ZXY-2 associated with effective atrazine degradation and salt adaptation.</title>
        <authorList>
            <person name="Zhao X."/>
        </authorList>
    </citation>
    <scope>NUCLEOTIDE SEQUENCE [LARGE SCALE GENOMIC DNA]</scope>
    <source>
        <strain evidence="4">ZP60</strain>
    </source>
</reference>
<reference evidence="3 4" key="2">
    <citation type="submission" date="2019-04" db="EMBL/GenBank/DDBJ databases">
        <authorList>
            <person name="Yang S."/>
            <person name="Wei W."/>
        </authorList>
    </citation>
    <scope>NUCLEOTIDE SEQUENCE [LARGE SCALE GENOMIC DNA]</scope>
    <source>
        <strain evidence="4">ZP60</strain>
    </source>
</reference>
<dbReference type="AlphaFoldDB" id="A0A4D6K890"/>
<dbReference type="OMA" id="RIGTHDT"/>
<name>A0A4D6K890_9EURY</name>
<evidence type="ECO:0000313" key="3">
    <source>
        <dbReference type="EMBL" id="QCD64428.1"/>
    </source>
</evidence>
<proteinExistence type="predicted"/>
<dbReference type="KEGG" id="halz:E5139_01780"/>
<dbReference type="Proteomes" id="UP000297053">
    <property type="component" value="Chromosome"/>
</dbReference>
<sequence>MTDEATVKARLRALADTDETDRSDATPTALQAEHRETIERATDALDDLAAAAAFVDEGGLTDLERAVEAAEESVSAASQRGRETLTAYRRYRAAASGDQFHPGRGTSLGDGAKVESR</sequence>
<evidence type="ECO:0000256" key="2">
    <source>
        <dbReference type="SAM" id="MobiDB-lite"/>
    </source>
</evidence>
<dbReference type="Pfam" id="PF25920">
    <property type="entry name" value="DUF7966"/>
    <property type="match status" value="1"/>
</dbReference>
<dbReference type="InterPro" id="IPR058272">
    <property type="entry name" value="DUF7966"/>
</dbReference>
<protein>
    <submittedName>
        <fullName evidence="3">Uncharacterized protein</fullName>
    </submittedName>
</protein>
<feature type="region of interest" description="Disordered" evidence="2">
    <location>
        <begin position="95"/>
        <end position="117"/>
    </location>
</feature>
<dbReference type="EMBL" id="CP039375">
    <property type="protein sequence ID" value="QCD64428.1"/>
    <property type="molecule type" value="Genomic_DNA"/>
</dbReference>
<dbReference type="RefSeq" id="WP_015763847.1">
    <property type="nucleotide sequence ID" value="NZ_CP039375.1"/>
</dbReference>
<gene>
    <name evidence="3" type="ORF">E5139_01780</name>
</gene>
<accession>A0A4D6K890</accession>
<feature type="region of interest" description="Disordered" evidence="2">
    <location>
        <begin position="1"/>
        <end position="28"/>
    </location>
</feature>
<keyword evidence="1" id="KW-0175">Coiled coil</keyword>
<feature type="coiled-coil region" evidence="1">
    <location>
        <begin position="31"/>
        <end position="80"/>
    </location>
</feature>